<dbReference type="InterPro" id="IPR041036">
    <property type="entry name" value="GH5_C"/>
</dbReference>
<keyword evidence="2 4" id="KW-0378">Hydrolase</keyword>
<dbReference type="AlphaFoldDB" id="A0A7S2L1Z6"/>
<accession>A0A7S2L1Z6</accession>
<dbReference type="InterPro" id="IPR013780">
    <property type="entry name" value="Glyco_hydro_b"/>
</dbReference>
<evidence type="ECO:0000259" key="5">
    <source>
        <dbReference type="Pfam" id="PF00150"/>
    </source>
</evidence>
<feature type="domain" description="Glycoside hydrolase family 5 C-terminal" evidence="6">
    <location>
        <begin position="426"/>
        <end position="482"/>
    </location>
</feature>
<evidence type="ECO:0000256" key="3">
    <source>
        <dbReference type="ARBA" id="ARBA00023295"/>
    </source>
</evidence>
<gene>
    <name evidence="7" type="ORF">BRAN1462_LOCUS35164</name>
</gene>
<evidence type="ECO:0000313" key="7">
    <source>
        <dbReference type="EMBL" id="CAD9592923.1"/>
    </source>
</evidence>
<reference evidence="7" key="1">
    <citation type="submission" date="2021-01" db="EMBL/GenBank/DDBJ databases">
        <authorList>
            <person name="Corre E."/>
            <person name="Pelletier E."/>
            <person name="Niang G."/>
            <person name="Scheremetjew M."/>
            <person name="Finn R."/>
            <person name="Kale V."/>
            <person name="Holt S."/>
            <person name="Cochrane G."/>
            <person name="Meng A."/>
            <person name="Brown T."/>
            <person name="Cohen L."/>
        </authorList>
    </citation>
    <scope>NUCLEOTIDE SEQUENCE</scope>
    <source>
        <strain evidence="7">RCC3387</strain>
    </source>
</reference>
<dbReference type="Pfam" id="PF00150">
    <property type="entry name" value="Cellulase"/>
    <property type="match status" value="1"/>
</dbReference>
<dbReference type="PANTHER" id="PTHR31308">
    <property type="match status" value="1"/>
</dbReference>
<dbReference type="GO" id="GO:0004553">
    <property type="term" value="F:hydrolase activity, hydrolyzing O-glycosyl compounds"/>
    <property type="evidence" value="ECO:0007669"/>
    <property type="project" value="InterPro"/>
</dbReference>
<dbReference type="InterPro" id="IPR018087">
    <property type="entry name" value="Glyco_hydro_5_CS"/>
</dbReference>
<dbReference type="InterPro" id="IPR052066">
    <property type="entry name" value="Glycosphingolipid_Hydrolases"/>
</dbReference>
<dbReference type="InterPro" id="IPR001547">
    <property type="entry name" value="Glyco_hydro_5"/>
</dbReference>
<sequence length="530" mass="58810">MATLCALLDATASARAIDLQQVRIDPETGLLRDTYGRTRIFHGVNVVYKKAPWYPPSAAFSPEDSLDNETMDNLRSWGFNVVRLGVMWPGVEPAPGSIDLAYLAEMRRLAEELARRGVYTMVDLHQDIGSRRFCGEGFPEHYIDELERDPTSTFSRAAPFPAPLPMRPPAPAANGTAPLLENCLQHSFTDYYLTEKVGSLWKELYTPASSLQEGFLRFWRAVANAFVGKPYIVGYELLNEPSGWCLEGDALSCAVQPIGNDVETRHLTPLYQAAAEAIRAIDPRTPIWYEPAVLPKVTDVFKEKPLGNDTQQGLAYHIYCQPGDGAGPMSAAICYMAQDLFTTNYFSWLRRFKGVGGFMTEFGAIGDTSGELLHLQRLLRFADDAFQSWTYWMLKKFGDFTTANAAESLYDEHGELEVPKLKALSRTYAPAIGGTPTRMAFDPDTGAFELVFVASVRTAPTVLYVNEELHYPHGYDVEVTPTGCLNMRSLEKNYVELGLAASARCFGAVVTVQVHRKAPANGQRSPQLLV</sequence>
<dbReference type="GO" id="GO:0000272">
    <property type="term" value="P:polysaccharide catabolic process"/>
    <property type="evidence" value="ECO:0007669"/>
    <property type="project" value="InterPro"/>
</dbReference>
<dbReference type="Gene3D" id="3.20.20.80">
    <property type="entry name" value="Glycosidases"/>
    <property type="match status" value="1"/>
</dbReference>
<evidence type="ECO:0008006" key="8">
    <source>
        <dbReference type="Google" id="ProtNLM"/>
    </source>
</evidence>
<feature type="domain" description="Glycoside hydrolase family 5" evidence="5">
    <location>
        <begin position="63"/>
        <end position="396"/>
    </location>
</feature>
<name>A0A7S2L1Z6_9DINO</name>
<dbReference type="GO" id="GO:0016042">
    <property type="term" value="P:lipid catabolic process"/>
    <property type="evidence" value="ECO:0007669"/>
    <property type="project" value="UniProtKB-ARBA"/>
</dbReference>
<dbReference type="PANTHER" id="PTHR31308:SF3">
    <property type="entry name" value="ENDOGLYCOCERAMIDASE"/>
    <property type="match status" value="1"/>
</dbReference>
<dbReference type="PROSITE" id="PS00659">
    <property type="entry name" value="GLYCOSYL_HYDROL_F5"/>
    <property type="match status" value="1"/>
</dbReference>
<dbReference type="SUPFAM" id="SSF51445">
    <property type="entry name" value="(Trans)glycosidases"/>
    <property type="match status" value="1"/>
</dbReference>
<dbReference type="Gene3D" id="2.60.40.1180">
    <property type="entry name" value="Golgi alpha-mannosidase II"/>
    <property type="match status" value="1"/>
</dbReference>
<evidence type="ECO:0000256" key="4">
    <source>
        <dbReference type="RuleBase" id="RU361153"/>
    </source>
</evidence>
<evidence type="ECO:0000256" key="2">
    <source>
        <dbReference type="ARBA" id="ARBA00022801"/>
    </source>
</evidence>
<organism evidence="7">
    <name type="scientific">Zooxanthella nutricula</name>
    <dbReference type="NCBI Taxonomy" id="1333877"/>
    <lineage>
        <taxon>Eukaryota</taxon>
        <taxon>Sar</taxon>
        <taxon>Alveolata</taxon>
        <taxon>Dinophyceae</taxon>
        <taxon>Peridiniales</taxon>
        <taxon>Peridiniales incertae sedis</taxon>
        <taxon>Zooxanthella</taxon>
    </lineage>
</organism>
<evidence type="ECO:0000256" key="1">
    <source>
        <dbReference type="ARBA" id="ARBA00005641"/>
    </source>
</evidence>
<dbReference type="InterPro" id="IPR017853">
    <property type="entry name" value="GH"/>
</dbReference>
<keyword evidence="3 4" id="KW-0326">Glycosidase</keyword>
<evidence type="ECO:0000259" key="6">
    <source>
        <dbReference type="Pfam" id="PF18564"/>
    </source>
</evidence>
<dbReference type="Pfam" id="PF18564">
    <property type="entry name" value="Glyco_hydro_5_C"/>
    <property type="match status" value="1"/>
</dbReference>
<comment type="similarity">
    <text evidence="1 4">Belongs to the glycosyl hydrolase 5 (cellulase A) family.</text>
</comment>
<protein>
    <recommendedName>
        <fullName evidence="8">Glycoside hydrolase family 5 domain-containing protein</fullName>
    </recommendedName>
</protein>
<dbReference type="EMBL" id="HBGW01055398">
    <property type="protein sequence ID" value="CAD9592923.1"/>
    <property type="molecule type" value="Transcribed_RNA"/>
</dbReference>
<proteinExistence type="inferred from homology"/>
<dbReference type="GO" id="GO:1901136">
    <property type="term" value="P:carbohydrate derivative catabolic process"/>
    <property type="evidence" value="ECO:0007669"/>
    <property type="project" value="UniProtKB-ARBA"/>
</dbReference>